<proteinExistence type="predicted"/>
<evidence type="ECO:0000313" key="1">
    <source>
        <dbReference type="EMBL" id="JAE09591.1"/>
    </source>
</evidence>
<dbReference type="EMBL" id="GBRH01188305">
    <property type="protein sequence ID" value="JAE09591.1"/>
    <property type="molecule type" value="Transcribed_RNA"/>
</dbReference>
<accession>A0A0A9FHM9</accession>
<name>A0A0A9FHM9_ARUDO</name>
<dbReference type="AlphaFoldDB" id="A0A0A9FHM9"/>
<protein>
    <submittedName>
        <fullName evidence="1">Uncharacterized protein</fullName>
    </submittedName>
</protein>
<sequence>MKTDLYFIDRNNHLSQAGYGMHSSCRSNIKSYKVYKLMPIFMNPYLPVPMTFKFCRSTLTLYFS</sequence>
<organism evidence="1">
    <name type="scientific">Arundo donax</name>
    <name type="common">Giant reed</name>
    <name type="synonym">Donax arundinaceus</name>
    <dbReference type="NCBI Taxonomy" id="35708"/>
    <lineage>
        <taxon>Eukaryota</taxon>
        <taxon>Viridiplantae</taxon>
        <taxon>Streptophyta</taxon>
        <taxon>Embryophyta</taxon>
        <taxon>Tracheophyta</taxon>
        <taxon>Spermatophyta</taxon>
        <taxon>Magnoliopsida</taxon>
        <taxon>Liliopsida</taxon>
        <taxon>Poales</taxon>
        <taxon>Poaceae</taxon>
        <taxon>PACMAD clade</taxon>
        <taxon>Arundinoideae</taxon>
        <taxon>Arundineae</taxon>
        <taxon>Arundo</taxon>
    </lineage>
</organism>
<reference evidence="1" key="2">
    <citation type="journal article" date="2015" name="Data Brief">
        <title>Shoot transcriptome of the giant reed, Arundo donax.</title>
        <authorList>
            <person name="Barrero R.A."/>
            <person name="Guerrero F.D."/>
            <person name="Moolhuijzen P."/>
            <person name="Goolsby J.A."/>
            <person name="Tidwell J."/>
            <person name="Bellgard S.E."/>
            <person name="Bellgard M.I."/>
        </authorList>
    </citation>
    <scope>NUCLEOTIDE SEQUENCE</scope>
    <source>
        <tissue evidence="1">Shoot tissue taken approximately 20 cm above the soil surface</tissue>
    </source>
</reference>
<reference evidence="1" key="1">
    <citation type="submission" date="2014-09" db="EMBL/GenBank/DDBJ databases">
        <authorList>
            <person name="Magalhaes I.L.F."/>
            <person name="Oliveira U."/>
            <person name="Santos F.R."/>
            <person name="Vidigal T.H.D.A."/>
            <person name="Brescovit A.D."/>
            <person name="Santos A.J."/>
        </authorList>
    </citation>
    <scope>NUCLEOTIDE SEQUENCE</scope>
    <source>
        <tissue evidence="1">Shoot tissue taken approximately 20 cm above the soil surface</tissue>
    </source>
</reference>